<accession>A0A0B0NP02</accession>
<keyword evidence="3" id="KW-1185">Reference proteome</keyword>
<evidence type="ECO:0000313" key="3">
    <source>
        <dbReference type="Proteomes" id="UP000032142"/>
    </source>
</evidence>
<organism evidence="2 3">
    <name type="scientific">Gossypium arboreum</name>
    <name type="common">Tree cotton</name>
    <name type="synonym">Gossypium nanking</name>
    <dbReference type="NCBI Taxonomy" id="29729"/>
    <lineage>
        <taxon>Eukaryota</taxon>
        <taxon>Viridiplantae</taxon>
        <taxon>Streptophyta</taxon>
        <taxon>Embryophyta</taxon>
        <taxon>Tracheophyta</taxon>
        <taxon>Spermatophyta</taxon>
        <taxon>Magnoliopsida</taxon>
        <taxon>eudicotyledons</taxon>
        <taxon>Gunneridae</taxon>
        <taxon>Pentapetalae</taxon>
        <taxon>rosids</taxon>
        <taxon>malvids</taxon>
        <taxon>Malvales</taxon>
        <taxon>Malvaceae</taxon>
        <taxon>Malvoideae</taxon>
        <taxon>Gossypium</taxon>
    </lineage>
</organism>
<gene>
    <name evidence="2" type="ORF">F383_20485</name>
</gene>
<reference evidence="3" key="1">
    <citation type="submission" date="2014-09" db="EMBL/GenBank/DDBJ databases">
        <authorList>
            <person name="Mudge J."/>
            <person name="Ramaraj T."/>
            <person name="Lindquist I.E."/>
            <person name="Bharti A.K."/>
            <person name="Sundararajan A."/>
            <person name="Cameron C.T."/>
            <person name="Woodward J.E."/>
            <person name="May G.D."/>
            <person name="Brubaker C."/>
            <person name="Broadhvest J."/>
            <person name="Wilkins T.A."/>
        </authorList>
    </citation>
    <scope>NUCLEOTIDE SEQUENCE</scope>
    <source>
        <strain evidence="3">cv. AKA8401</strain>
    </source>
</reference>
<name>A0A0B0NP02_GOSAR</name>
<protein>
    <submittedName>
        <fullName evidence="2">Maturase K</fullName>
    </submittedName>
</protein>
<evidence type="ECO:0000313" key="2">
    <source>
        <dbReference type="EMBL" id="KHG14362.1"/>
    </source>
</evidence>
<feature type="compositionally biased region" description="Polar residues" evidence="1">
    <location>
        <begin position="1"/>
        <end position="22"/>
    </location>
</feature>
<sequence>MKESVISTVSDIQSQNPTQPASTHHLRLILHSMWGYNQPTNPCTPKSTECGTK</sequence>
<dbReference type="AlphaFoldDB" id="A0A0B0NP02"/>
<dbReference type="Proteomes" id="UP000032142">
    <property type="component" value="Unassembled WGS sequence"/>
</dbReference>
<proteinExistence type="predicted"/>
<evidence type="ECO:0000256" key="1">
    <source>
        <dbReference type="SAM" id="MobiDB-lite"/>
    </source>
</evidence>
<feature type="region of interest" description="Disordered" evidence="1">
    <location>
        <begin position="1"/>
        <end position="23"/>
    </location>
</feature>
<dbReference type="EMBL" id="KN401413">
    <property type="protein sequence ID" value="KHG14362.1"/>
    <property type="molecule type" value="Genomic_DNA"/>
</dbReference>